<dbReference type="SMART" id="SM00939">
    <property type="entry name" value="PepX_C"/>
    <property type="match status" value="1"/>
</dbReference>
<dbReference type="InterPro" id="IPR013736">
    <property type="entry name" value="Xaa-Pro_dipept_C"/>
</dbReference>
<keyword evidence="4" id="KW-1185">Reference proteome</keyword>
<dbReference type="InterPro" id="IPR005674">
    <property type="entry name" value="CocE/Ser_esterase"/>
</dbReference>
<sequence>MDERTTTGRAAPDTTVPASDIRDGMRIDWDVPITMDDGLVLRADVYRPVADGTYPVLITYGPYAKGLSFQEGYPSAWERMSTKHPDVTANSSNLYQSWEVVDPEKWVSQGYACVRVDSRGCGCSPGYIDPFSPRETRDYHDCIEWAGTQPWSNGKVGLNGISYFGSNQWHVASLQPPHLAAMCIWEGAADWYRDMTHHGGILSTFWANWYDMQVKTVQHGIGERGRRSRVHGGLVCGPVELGAAELERNRCDFGAEIRAHPLDDAYHKARSPDWSRVVTPLLSCANWGGAGLHARGNFEGFVRAAAGQKWLEVHGIEHWTEFYTDYGRNLQLRFFDHFLKGEDNGWDREPPVLLQVRHPGERFVPRQENEWPIARTRWSELYLDPDGLRLTREAPPRTGAVSFEAVGEGVTFLSDPLGAPTELTGPSALKLAVSSSTTDCDLFAVLRVFAADMKEIVFQGAIDPHTPIAQGWLRASHRKTDPALSRPYRPYHVHDAIEPLRPGERVAVDIEIWPTSLVIPAGYRIGLTIRGKDYVYGGGSGGRLSAFKNELTGCGPFLHDDPLDRPPAIFAGTTTLHLGGAAPALLLLPFVP</sequence>
<evidence type="ECO:0000259" key="2">
    <source>
        <dbReference type="SMART" id="SM00939"/>
    </source>
</evidence>
<dbReference type="GO" id="GO:0008239">
    <property type="term" value="F:dipeptidyl-peptidase activity"/>
    <property type="evidence" value="ECO:0007669"/>
    <property type="project" value="InterPro"/>
</dbReference>
<dbReference type="Gene3D" id="3.40.50.1820">
    <property type="entry name" value="alpha/beta hydrolase"/>
    <property type="match status" value="1"/>
</dbReference>
<dbReference type="InterPro" id="IPR029058">
    <property type="entry name" value="AB_hydrolase_fold"/>
</dbReference>
<organism evidence="3 4">
    <name type="scientific">Ancylobacter defluvii</name>
    <dbReference type="NCBI Taxonomy" id="1282440"/>
    <lineage>
        <taxon>Bacteria</taxon>
        <taxon>Pseudomonadati</taxon>
        <taxon>Pseudomonadota</taxon>
        <taxon>Alphaproteobacteria</taxon>
        <taxon>Hyphomicrobiales</taxon>
        <taxon>Xanthobacteraceae</taxon>
        <taxon>Ancylobacter</taxon>
    </lineage>
</organism>
<reference evidence="3" key="1">
    <citation type="journal article" date="2014" name="Int. J. Syst. Evol. Microbiol.">
        <title>Complete genome sequence of Corynebacterium casei LMG S-19264T (=DSM 44701T), isolated from a smear-ripened cheese.</title>
        <authorList>
            <consortium name="US DOE Joint Genome Institute (JGI-PGF)"/>
            <person name="Walter F."/>
            <person name="Albersmeier A."/>
            <person name="Kalinowski J."/>
            <person name="Ruckert C."/>
        </authorList>
    </citation>
    <scope>NUCLEOTIDE SEQUENCE</scope>
    <source>
        <strain evidence="3">VKM B-2789</strain>
    </source>
</reference>
<evidence type="ECO:0000256" key="1">
    <source>
        <dbReference type="ARBA" id="ARBA00022801"/>
    </source>
</evidence>
<evidence type="ECO:0000313" key="4">
    <source>
        <dbReference type="Proteomes" id="UP001143330"/>
    </source>
</evidence>
<evidence type="ECO:0000313" key="3">
    <source>
        <dbReference type="EMBL" id="GLK86168.1"/>
    </source>
</evidence>
<dbReference type="AlphaFoldDB" id="A0A9W6K389"/>
<reference evidence="3" key="2">
    <citation type="submission" date="2023-01" db="EMBL/GenBank/DDBJ databases">
        <authorList>
            <person name="Sun Q."/>
            <person name="Evtushenko L."/>
        </authorList>
    </citation>
    <scope>NUCLEOTIDE SEQUENCE</scope>
    <source>
        <strain evidence="3">VKM B-2789</strain>
    </source>
</reference>
<dbReference type="Pfam" id="PF02129">
    <property type="entry name" value="Peptidase_S15"/>
    <property type="match status" value="1"/>
</dbReference>
<dbReference type="InterPro" id="IPR000383">
    <property type="entry name" value="Xaa-Pro-like_dom"/>
</dbReference>
<dbReference type="Gene3D" id="1.10.3020.20">
    <property type="match status" value="1"/>
</dbReference>
<proteinExistence type="predicted"/>
<dbReference type="Proteomes" id="UP001143330">
    <property type="component" value="Unassembled WGS sequence"/>
</dbReference>
<comment type="caution">
    <text evidence="3">The sequence shown here is derived from an EMBL/GenBank/DDBJ whole genome shotgun (WGS) entry which is preliminary data.</text>
</comment>
<dbReference type="Pfam" id="PF08530">
    <property type="entry name" value="PepX_C"/>
    <property type="match status" value="1"/>
</dbReference>
<dbReference type="InterPro" id="IPR050585">
    <property type="entry name" value="Xaa-Pro_dipeptidyl-ppase/CocE"/>
</dbReference>
<dbReference type="EMBL" id="BSFM01000017">
    <property type="protein sequence ID" value="GLK86168.1"/>
    <property type="molecule type" value="Genomic_DNA"/>
</dbReference>
<dbReference type="PANTHER" id="PTHR43056">
    <property type="entry name" value="PEPTIDASE S9 PROLYL OLIGOPEPTIDASE"/>
    <property type="match status" value="1"/>
</dbReference>
<dbReference type="RefSeq" id="WP_213360490.1">
    <property type="nucleotide sequence ID" value="NZ_BSFM01000017.1"/>
</dbReference>
<protein>
    <submittedName>
        <fullName evidence="3">Peptidase S15</fullName>
    </submittedName>
</protein>
<dbReference type="InterPro" id="IPR008979">
    <property type="entry name" value="Galactose-bd-like_sf"/>
</dbReference>
<keyword evidence="1" id="KW-0378">Hydrolase</keyword>
<dbReference type="SUPFAM" id="SSF53474">
    <property type="entry name" value="alpha/beta-Hydrolases"/>
    <property type="match status" value="1"/>
</dbReference>
<gene>
    <name evidence="3" type="ORF">GCM10017653_42380</name>
</gene>
<dbReference type="PANTHER" id="PTHR43056:SF10">
    <property type="entry name" value="COCE_NOND FAMILY, PUTATIVE (AFU_ORTHOLOGUE AFUA_7G00600)-RELATED"/>
    <property type="match status" value="1"/>
</dbReference>
<dbReference type="NCBIfam" id="TIGR00976">
    <property type="entry name" value="CocE_NonD"/>
    <property type="match status" value="1"/>
</dbReference>
<accession>A0A9W6K389</accession>
<dbReference type="Gene3D" id="2.60.120.260">
    <property type="entry name" value="Galactose-binding domain-like"/>
    <property type="match status" value="1"/>
</dbReference>
<name>A0A9W6K389_9HYPH</name>
<dbReference type="SUPFAM" id="SSF49785">
    <property type="entry name" value="Galactose-binding domain-like"/>
    <property type="match status" value="1"/>
</dbReference>
<feature type="domain" description="Xaa-Pro dipeptidyl-peptidase C-terminal" evidence="2">
    <location>
        <begin position="332"/>
        <end position="587"/>
    </location>
</feature>